<evidence type="ECO:0000313" key="4">
    <source>
        <dbReference type="EMBL" id="CAB4955821.1"/>
    </source>
</evidence>
<dbReference type="EMBL" id="CAFBNO010000028">
    <property type="protein sequence ID" value="CAB4955821.1"/>
    <property type="molecule type" value="Genomic_DNA"/>
</dbReference>
<evidence type="ECO:0000256" key="2">
    <source>
        <dbReference type="ARBA" id="ARBA00023027"/>
    </source>
</evidence>
<feature type="domain" description="Deacetylase sirtuin-type" evidence="3">
    <location>
        <begin position="1"/>
        <end position="275"/>
    </location>
</feature>
<dbReference type="InterPro" id="IPR029035">
    <property type="entry name" value="DHS-like_NAD/FAD-binding_dom"/>
</dbReference>
<dbReference type="Gene3D" id="3.40.50.1220">
    <property type="entry name" value="TPP-binding domain"/>
    <property type="match status" value="1"/>
</dbReference>
<protein>
    <submittedName>
        <fullName evidence="4">Unannotated protein</fullName>
    </submittedName>
</protein>
<dbReference type="InterPro" id="IPR003000">
    <property type="entry name" value="Sirtuin"/>
</dbReference>
<dbReference type="Gene3D" id="3.30.1600.10">
    <property type="entry name" value="SIR2/SIRT2 'Small Domain"/>
    <property type="match status" value="1"/>
</dbReference>
<name>A0A6J7KK00_9ZZZZ</name>
<dbReference type="GO" id="GO:0070403">
    <property type="term" value="F:NAD+ binding"/>
    <property type="evidence" value="ECO:0007669"/>
    <property type="project" value="InterPro"/>
</dbReference>
<dbReference type="InterPro" id="IPR026591">
    <property type="entry name" value="Sirtuin_cat_small_dom_sf"/>
</dbReference>
<sequence length="275" mass="29369">MSEDLGAAAQYALEHAKSALAGKALAVLTGAGISTDSGIPDYRGLGKVARHPMTYDAFMGSGEGRVRYWARSFVGWSRISDAQPNQGHYALAEAEKAGRIDQLITQNVDQLHQRAGSQKVIDLHGRLDLVKCMACGFGFSRIEMDELLQSMNPSISKDLNIEFSPDGDAEIEAVAGFVVPGCPKCGGILKPDVVFFGENVPLERVERSVAAIEKAEVLLIVGTSLAVNSGFRFARQAAKAEKPIIVINVGPTKADVLATVKLEVNSSVVLPLLFS</sequence>
<dbReference type="SUPFAM" id="SSF52467">
    <property type="entry name" value="DHS-like NAD/FAD-binding domain"/>
    <property type="match status" value="1"/>
</dbReference>
<proteinExistence type="predicted"/>
<evidence type="ECO:0000256" key="1">
    <source>
        <dbReference type="ARBA" id="ARBA00022679"/>
    </source>
</evidence>
<dbReference type="InterPro" id="IPR026590">
    <property type="entry name" value="Ssirtuin_cat_dom"/>
</dbReference>
<accession>A0A6J7KK00</accession>
<dbReference type="AlphaFoldDB" id="A0A6J7KK00"/>
<keyword evidence="1" id="KW-0808">Transferase</keyword>
<dbReference type="Pfam" id="PF02146">
    <property type="entry name" value="SIR2"/>
    <property type="match status" value="1"/>
</dbReference>
<dbReference type="NCBIfam" id="NF003738">
    <property type="entry name" value="PRK05333.1"/>
    <property type="match status" value="1"/>
</dbReference>
<dbReference type="PANTHER" id="PTHR11085">
    <property type="entry name" value="NAD-DEPENDENT PROTEIN DEACYLASE SIRTUIN-5, MITOCHONDRIAL-RELATED"/>
    <property type="match status" value="1"/>
</dbReference>
<evidence type="ECO:0000259" key="3">
    <source>
        <dbReference type="PROSITE" id="PS50305"/>
    </source>
</evidence>
<dbReference type="PROSITE" id="PS50305">
    <property type="entry name" value="SIRTUIN"/>
    <property type="match status" value="1"/>
</dbReference>
<organism evidence="4">
    <name type="scientific">freshwater metagenome</name>
    <dbReference type="NCBI Taxonomy" id="449393"/>
    <lineage>
        <taxon>unclassified sequences</taxon>
        <taxon>metagenomes</taxon>
        <taxon>ecological metagenomes</taxon>
    </lineage>
</organism>
<reference evidence="4" key="1">
    <citation type="submission" date="2020-05" db="EMBL/GenBank/DDBJ databases">
        <authorList>
            <person name="Chiriac C."/>
            <person name="Salcher M."/>
            <person name="Ghai R."/>
            <person name="Kavagutti S V."/>
        </authorList>
    </citation>
    <scope>NUCLEOTIDE SEQUENCE</scope>
</reference>
<gene>
    <name evidence="4" type="ORF">UFOPK3837_00733</name>
</gene>
<dbReference type="PANTHER" id="PTHR11085:SF10">
    <property type="entry name" value="NAD-DEPENDENT PROTEIN DEACYLASE SIRTUIN-5, MITOCHONDRIAL-RELATED"/>
    <property type="match status" value="1"/>
</dbReference>
<dbReference type="GO" id="GO:0017136">
    <property type="term" value="F:histone deacetylase activity, NAD-dependent"/>
    <property type="evidence" value="ECO:0007669"/>
    <property type="project" value="TreeGrafter"/>
</dbReference>
<dbReference type="InterPro" id="IPR050134">
    <property type="entry name" value="NAD-dep_sirtuin_deacylases"/>
</dbReference>
<keyword evidence="2" id="KW-0520">NAD</keyword>